<dbReference type="EMBL" id="LBMM01012882">
    <property type="protein sequence ID" value="KMQ85942.1"/>
    <property type="molecule type" value="Genomic_DNA"/>
</dbReference>
<reference evidence="2 3" key="1">
    <citation type="submission" date="2015-04" db="EMBL/GenBank/DDBJ databases">
        <title>Lasius niger genome sequencing.</title>
        <authorList>
            <person name="Konorov E.A."/>
            <person name="Nikitin M.A."/>
            <person name="Kirill M.V."/>
            <person name="Chang P."/>
        </authorList>
    </citation>
    <scope>NUCLEOTIDE SEQUENCE [LARGE SCALE GENOMIC DNA]</scope>
    <source>
        <tissue evidence="2">Whole</tissue>
    </source>
</reference>
<feature type="compositionally biased region" description="Acidic residues" evidence="1">
    <location>
        <begin position="357"/>
        <end position="368"/>
    </location>
</feature>
<proteinExistence type="predicted"/>
<feature type="compositionally biased region" description="Basic and acidic residues" evidence="1">
    <location>
        <begin position="412"/>
        <end position="426"/>
    </location>
</feature>
<feature type="compositionally biased region" description="Basic and acidic residues" evidence="1">
    <location>
        <begin position="442"/>
        <end position="458"/>
    </location>
</feature>
<comment type="caution">
    <text evidence="2">The sequence shown here is derived from an EMBL/GenBank/DDBJ whole genome shotgun (WGS) entry which is preliminary data.</text>
</comment>
<dbReference type="AlphaFoldDB" id="A0A0J7K6E6"/>
<feature type="compositionally biased region" description="Polar residues" evidence="1">
    <location>
        <begin position="236"/>
        <end position="262"/>
    </location>
</feature>
<feature type="compositionally biased region" description="Basic and acidic residues" evidence="1">
    <location>
        <begin position="330"/>
        <end position="351"/>
    </location>
</feature>
<feature type="compositionally biased region" description="Acidic residues" evidence="1">
    <location>
        <begin position="298"/>
        <end position="309"/>
    </location>
</feature>
<accession>A0A0J7K6E6</accession>
<dbReference type="Proteomes" id="UP000036403">
    <property type="component" value="Unassembled WGS sequence"/>
</dbReference>
<sequence length="499" mass="55853">MDYKKQIEKLREEENILLRRIEKKIRMQGILKKQQTRINMLRKLAGEEEEDVSPTPMEVEEISRKENQRTTEISRKVFFALQAVNTQGTSCKKASVIDKDTKAEYEVNAIVTVKCVKQSERVVRPINLNLTIKNNAIDGNISFVKDSDDVIPCTLDKVIDKFKRDNKENRPMSTKKPKIVSDVRVCLPRLKLDEHSRRSTKVAKQSEQRSAKKSATETKTEEDKLKDEIASLKEMLSQNQSKRASTSYGEKSNLDNGDSNSGDIFGKGLHRIQKSRRSPLAEVMQPKVPATTAPIIPDTEEETLEELVEVPELSQAQEAPDAESSMEIIPEEHPEQDPNEKNPDEQRREDAVAIQDDVGEQANSEEDQQTPPVMLKYSPLSGHNLTSPHLTSPYRTSPHLEIGGKGTIQGDPMERPRGQVGERGEPGVEQGNEDAKVQNGTKADRTEGGRNAEDDNISRADLGLRGLGGEIERRRRATDTTETVSREEGESQEALGAAS</sequence>
<evidence type="ECO:0000313" key="2">
    <source>
        <dbReference type="EMBL" id="KMQ85942.1"/>
    </source>
</evidence>
<dbReference type="PaxDb" id="67767-A0A0J7K6E6"/>
<evidence type="ECO:0000256" key="1">
    <source>
        <dbReference type="SAM" id="MobiDB-lite"/>
    </source>
</evidence>
<organism evidence="2 3">
    <name type="scientific">Lasius niger</name>
    <name type="common">Black garden ant</name>
    <dbReference type="NCBI Taxonomy" id="67767"/>
    <lineage>
        <taxon>Eukaryota</taxon>
        <taxon>Metazoa</taxon>
        <taxon>Ecdysozoa</taxon>
        <taxon>Arthropoda</taxon>
        <taxon>Hexapoda</taxon>
        <taxon>Insecta</taxon>
        <taxon>Pterygota</taxon>
        <taxon>Neoptera</taxon>
        <taxon>Endopterygota</taxon>
        <taxon>Hymenoptera</taxon>
        <taxon>Apocrita</taxon>
        <taxon>Aculeata</taxon>
        <taxon>Formicoidea</taxon>
        <taxon>Formicidae</taxon>
        <taxon>Formicinae</taxon>
        <taxon>Lasius</taxon>
        <taxon>Lasius</taxon>
    </lineage>
</organism>
<protein>
    <submittedName>
        <fullName evidence="2">Uncharacterized protein</fullName>
    </submittedName>
</protein>
<feature type="compositionally biased region" description="Basic and acidic residues" evidence="1">
    <location>
        <begin position="470"/>
        <end position="489"/>
    </location>
</feature>
<name>A0A0J7K6E6_LASNI</name>
<keyword evidence="3" id="KW-1185">Reference proteome</keyword>
<feature type="region of interest" description="Disordered" evidence="1">
    <location>
        <begin position="47"/>
        <end position="66"/>
    </location>
</feature>
<feature type="compositionally biased region" description="Polar residues" evidence="1">
    <location>
        <begin position="381"/>
        <end position="395"/>
    </location>
</feature>
<gene>
    <name evidence="2" type="ORF">RF55_15234</name>
</gene>
<evidence type="ECO:0000313" key="3">
    <source>
        <dbReference type="Proteomes" id="UP000036403"/>
    </source>
</evidence>
<feature type="region of interest" description="Disordered" evidence="1">
    <location>
        <begin position="194"/>
        <end position="499"/>
    </location>
</feature>
<feature type="compositionally biased region" description="Basic residues" evidence="1">
    <location>
        <begin position="268"/>
        <end position="277"/>
    </location>
</feature>
<feature type="compositionally biased region" description="Basic and acidic residues" evidence="1">
    <location>
        <begin position="204"/>
        <end position="231"/>
    </location>
</feature>